<name>A0ACB8Y915_ARCLA</name>
<organism evidence="1 2">
    <name type="scientific">Arctium lappa</name>
    <name type="common">Greater burdock</name>
    <name type="synonym">Lappa major</name>
    <dbReference type="NCBI Taxonomy" id="4217"/>
    <lineage>
        <taxon>Eukaryota</taxon>
        <taxon>Viridiplantae</taxon>
        <taxon>Streptophyta</taxon>
        <taxon>Embryophyta</taxon>
        <taxon>Tracheophyta</taxon>
        <taxon>Spermatophyta</taxon>
        <taxon>Magnoliopsida</taxon>
        <taxon>eudicotyledons</taxon>
        <taxon>Gunneridae</taxon>
        <taxon>Pentapetalae</taxon>
        <taxon>asterids</taxon>
        <taxon>campanulids</taxon>
        <taxon>Asterales</taxon>
        <taxon>Asteraceae</taxon>
        <taxon>Carduoideae</taxon>
        <taxon>Cardueae</taxon>
        <taxon>Arctiinae</taxon>
        <taxon>Arctium</taxon>
    </lineage>
</organism>
<keyword evidence="2" id="KW-1185">Reference proteome</keyword>
<evidence type="ECO:0000313" key="1">
    <source>
        <dbReference type="EMBL" id="KAI3681359.1"/>
    </source>
</evidence>
<reference evidence="1 2" key="2">
    <citation type="journal article" date="2022" name="Mol. Ecol. Resour.">
        <title>The genomes of chicory, endive, great burdock and yacon provide insights into Asteraceae paleo-polyploidization history and plant inulin production.</title>
        <authorList>
            <person name="Fan W."/>
            <person name="Wang S."/>
            <person name="Wang H."/>
            <person name="Wang A."/>
            <person name="Jiang F."/>
            <person name="Liu H."/>
            <person name="Zhao H."/>
            <person name="Xu D."/>
            <person name="Zhang Y."/>
        </authorList>
    </citation>
    <scope>NUCLEOTIDE SEQUENCE [LARGE SCALE GENOMIC DNA]</scope>
    <source>
        <strain evidence="2">cv. Niubang</strain>
    </source>
</reference>
<dbReference type="Proteomes" id="UP001055879">
    <property type="component" value="Linkage Group LG13"/>
</dbReference>
<accession>A0ACB8Y915</accession>
<gene>
    <name evidence="1" type="ORF">L6452_36152</name>
</gene>
<sequence length="778" mass="84339">MAQSALVASKNVKFALTESELPKNNHLARLDFDGVKYSHLKEAAMFLKQSCIAYAITVDPTPSKALLQQFWFTADETSITNKKGEQVPAISFSTQLGSGMMTALGLRKALRFSDKPRNGFDALPTDAELIQFLDAMEYAWEPKPRTTIPNKKLTLVNKALMPSQLNYIFSHFIQCMSGKSGSLDQASKIQVQMAYSVIAGRNFDYTTAIFDDLKSKIEKTERDPKVPYVRFIYAYLKFLYSATYPTNSDASSPKVGQRSLEVKTLPNEVSISELRSRLSLLTSSSSTAMQEVPSSAIPAATPSKRPSTGSLGPSKKAKVTKEKATSSSIPKDVYQQTSLDAFVGLSSISSATTTSTVPEISVAVTTTVTQPTISVQQQPEVTTPIPTSSIPISSSISLISNPPSISTQPQFGPIGPEHQSFEESLQFYKMFGNSGIPITLNTSPNSPYKPVSQKLTYISGPSLATVDTNVNSLTTKVEALTASLNNTTNVVQSAGEALKMLTAKCASKADISQIGTLQEVIVKVREDSQQQFVALTTKVDACEVLLQQILTHLKEPTPTPAPSFTEDDRTALDIAVEFIHQATSDIPVLEDRLKGLEAEVQKLSTAETSTPSQDLSLHDNDKEGEKASEENKEKEADAAEQLKETPSHVEGEIAAEKAPPTIADLVDDEEEEEDEDDDDEALDIEDQVEEPLLDDDDDDEEHQSLWCSSTITSSAIASKEVIKAGGSQETPSGTPSQSKGATAEGTLKMISLPEENPSQVCLTLVPLSFYKNPTPVSF</sequence>
<protein>
    <submittedName>
        <fullName evidence="1">Uncharacterized protein</fullName>
    </submittedName>
</protein>
<reference evidence="2" key="1">
    <citation type="journal article" date="2022" name="Mol. Ecol. Resour.">
        <title>The genomes of chicory, endive, great burdock and yacon provide insights into Asteraceae palaeo-polyploidization history and plant inulin production.</title>
        <authorList>
            <person name="Fan W."/>
            <person name="Wang S."/>
            <person name="Wang H."/>
            <person name="Wang A."/>
            <person name="Jiang F."/>
            <person name="Liu H."/>
            <person name="Zhao H."/>
            <person name="Xu D."/>
            <person name="Zhang Y."/>
        </authorList>
    </citation>
    <scope>NUCLEOTIDE SEQUENCE [LARGE SCALE GENOMIC DNA]</scope>
    <source>
        <strain evidence="2">cv. Niubang</strain>
    </source>
</reference>
<comment type="caution">
    <text evidence="1">The sequence shown here is derived from an EMBL/GenBank/DDBJ whole genome shotgun (WGS) entry which is preliminary data.</text>
</comment>
<evidence type="ECO:0000313" key="2">
    <source>
        <dbReference type="Proteomes" id="UP001055879"/>
    </source>
</evidence>
<dbReference type="EMBL" id="CM042059">
    <property type="protein sequence ID" value="KAI3681359.1"/>
    <property type="molecule type" value="Genomic_DNA"/>
</dbReference>
<proteinExistence type="predicted"/>